<accession>A0AAV2J005</accession>
<keyword evidence="3" id="KW-1185">Reference proteome</keyword>
<feature type="compositionally biased region" description="Polar residues" evidence="1">
    <location>
        <begin position="37"/>
        <end position="49"/>
    </location>
</feature>
<evidence type="ECO:0000313" key="3">
    <source>
        <dbReference type="Proteomes" id="UP001497482"/>
    </source>
</evidence>
<feature type="region of interest" description="Disordered" evidence="1">
    <location>
        <begin position="1"/>
        <end position="49"/>
    </location>
</feature>
<feature type="compositionally biased region" description="Basic and acidic residues" evidence="1">
    <location>
        <begin position="17"/>
        <end position="27"/>
    </location>
</feature>
<name>A0AAV2J005_KNICA</name>
<gene>
    <name evidence="2" type="ORF">KC01_LOCUS2113</name>
</gene>
<dbReference type="AlphaFoldDB" id="A0AAV2J005"/>
<protein>
    <submittedName>
        <fullName evidence="2">Uncharacterized protein</fullName>
    </submittedName>
</protein>
<evidence type="ECO:0000313" key="2">
    <source>
        <dbReference type="EMBL" id="CAL1569721.1"/>
    </source>
</evidence>
<organism evidence="2 3">
    <name type="scientific">Knipowitschia caucasica</name>
    <name type="common">Caucasian dwarf goby</name>
    <name type="synonym">Pomatoschistus caucasicus</name>
    <dbReference type="NCBI Taxonomy" id="637954"/>
    <lineage>
        <taxon>Eukaryota</taxon>
        <taxon>Metazoa</taxon>
        <taxon>Chordata</taxon>
        <taxon>Craniata</taxon>
        <taxon>Vertebrata</taxon>
        <taxon>Euteleostomi</taxon>
        <taxon>Actinopterygii</taxon>
        <taxon>Neopterygii</taxon>
        <taxon>Teleostei</taxon>
        <taxon>Neoteleostei</taxon>
        <taxon>Acanthomorphata</taxon>
        <taxon>Gobiaria</taxon>
        <taxon>Gobiiformes</taxon>
        <taxon>Gobioidei</taxon>
        <taxon>Gobiidae</taxon>
        <taxon>Gobiinae</taxon>
        <taxon>Knipowitschia</taxon>
    </lineage>
</organism>
<dbReference type="Proteomes" id="UP001497482">
    <property type="component" value="Chromosome 1"/>
</dbReference>
<evidence type="ECO:0000256" key="1">
    <source>
        <dbReference type="SAM" id="MobiDB-lite"/>
    </source>
</evidence>
<sequence length="73" mass="8137">MDLSLALRQSGAEATEETQKIRARSLEPEFSDEEFASSPSPTRLDNARSNTRHKIVGRESCQIRFSLVSSSSH</sequence>
<dbReference type="EMBL" id="OZ035823">
    <property type="protein sequence ID" value="CAL1569721.1"/>
    <property type="molecule type" value="Genomic_DNA"/>
</dbReference>
<proteinExistence type="predicted"/>
<reference evidence="2 3" key="1">
    <citation type="submission" date="2024-04" db="EMBL/GenBank/DDBJ databases">
        <authorList>
            <person name="Waldvogel A.-M."/>
            <person name="Schoenle A."/>
        </authorList>
    </citation>
    <scope>NUCLEOTIDE SEQUENCE [LARGE SCALE GENOMIC DNA]</scope>
</reference>